<dbReference type="PATRIC" id="fig|1122148.6.peg.1038"/>
<dbReference type="InterPro" id="IPR050092">
    <property type="entry name" value="RNase_H"/>
</dbReference>
<evidence type="ECO:0000313" key="14">
    <source>
        <dbReference type="EMBL" id="KRN78735.1"/>
    </source>
</evidence>
<dbReference type="GO" id="GO:0004523">
    <property type="term" value="F:RNA-DNA hybrid ribonuclease activity"/>
    <property type="evidence" value="ECO:0007669"/>
    <property type="project" value="UniProtKB-EC"/>
</dbReference>
<dbReference type="EMBL" id="JQBT01000033">
    <property type="protein sequence ID" value="KRN78735.1"/>
    <property type="molecule type" value="Genomic_DNA"/>
</dbReference>
<dbReference type="PANTHER" id="PTHR10642:SF26">
    <property type="entry name" value="RIBONUCLEASE H1"/>
    <property type="match status" value="1"/>
</dbReference>
<dbReference type="InterPro" id="IPR037056">
    <property type="entry name" value="RNase_H1_N_sf"/>
</dbReference>
<dbReference type="PANTHER" id="PTHR10642">
    <property type="entry name" value="RIBONUCLEASE H1"/>
    <property type="match status" value="1"/>
</dbReference>
<dbReference type="InterPro" id="IPR002156">
    <property type="entry name" value="RNaseH_domain"/>
</dbReference>
<keyword evidence="8" id="KW-0540">Nuclease</keyword>
<keyword evidence="9" id="KW-0479">Metal-binding</keyword>
<dbReference type="FunFam" id="3.40.970.10:FF:000002">
    <property type="entry name" value="Ribonuclease H"/>
    <property type="match status" value="1"/>
</dbReference>
<keyword evidence="11" id="KW-0378">Hydrolase</keyword>
<evidence type="ECO:0000256" key="12">
    <source>
        <dbReference type="ARBA" id="ARBA00022842"/>
    </source>
</evidence>
<evidence type="ECO:0000256" key="8">
    <source>
        <dbReference type="ARBA" id="ARBA00022722"/>
    </source>
</evidence>
<evidence type="ECO:0000256" key="9">
    <source>
        <dbReference type="ARBA" id="ARBA00022723"/>
    </source>
</evidence>
<evidence type="ECO:0000256" key="1">
    <source>
        <dbReference type="ARBA" id="ARBA00000077"/>
    </source>
</evidence>
<sequence>MTKPKKFYAVRKGKHPGIYQTWDETKQQVDGFSGAEYKSFLTHQEASDYLKATSIKKAGKVTKKDTANDLGKTSPEIIVFTDGGSRNHGNVAGGHVRKDDKAAWAYLIDYHGKQHSDSAGEFGVTNNKMEITALLKALQWMSENHLNEKNIGIVSDSRYVLNAIQKGWLQGWKRRGWKRSAGPLKNSELWQALDHQLQQFPRIQFAWTKGHASNKGNIFVDELLNKTMDNM</sequence>
<dbReference type="Pfam" id="PF01693">
    <property type="entry name" value="Cauli_VI"/>
    <property type="match status" value="1"/>
</dbReference>
<feature type="domain" description="RNase H type-1" evidence="13">
    <location>
        <begin position="73"/>
        <end position="229"/>
    </location>
</feature>
<dbReference type="AlphaFoldDB" id="A0A0R2JNJ3"/>
<evidence type="ECO:0000256" key="7">
    <source>
        <dbReference type="ARBA" id="ARBA00017721"/>
    </source>
</evidence>
<evidence type="ECO:0000313" key="15">
    <source>
        <dbReference type="Proteomes" id="UP000051565"/>
    </source>
</evidence>
<dbReference type="InterPro" id="IPR012337">
    <property type="entry name" value="RNaseH-like_sf"/>
</dbReference>
<evidence type="ECO:0000256" key="6">
    <source>
        <dbReference type="ARBA" id="ARBA00012180"/>
    </source>
</evidence>
<dbReference type="InterPro" id="IPR011320">
    <property type="entry name" value="RNase_H1_N"/>
</dbReference>
<dbReference type="InterPro" id="IPR022892">
    <property type="entry name" value="RNaseHI"/>
</dbReference>
<dbReference type="InterPro" id="IPR036397">
    <property type="entry name" value="RNaseH_sf"/>
</dbReference>
<keyword evidence="10" id="KW-0255">Endonuclease</keyword>
<dbReference type="STRING" id="53444.AYR59_03065"/>
<dbReference type="InterPro" id="IPR017067">
    <property type="entry name" value="RNase_H1_euk"/>
</dbReference>
<evidence type="ECO:0000256" key="2">
    <source>
        <dbReference type="ARBA" id="ARBA00001946"/>
    </source>
</evidence>
<evidence type="ECO:0000256" key="3">
    <source>
        <dbReference type="ARBA" id="ARBA00004065"/>
    </source>
</evidence>
<comment type="caution">
    <text evidence="14">The sequence shown here is derived from an EMBL/GenBank/DDBJ whole genome shotgun (WGS) entry which is preliminary data.</text>
</comment>
<evidence type="ECO:0000256" key="11">
    <source>
        <dbReference type="ARBA" id="ARBA00022801"/>
    </source>
</evidence>
<dbReference type="GO" id="GO:0043137">
    <property type="term" value="P:DNA replication, removal of RNA primer"/>
    <property type="evidence" value="ECO:0007669"/>
    <property type="project" value="TreeGrafter"/>
</dbReference>
<evidence type="ECO:0000256" key="10">
    <source>
        <dbReference type="ARBA" id="ARBA00022759"/>
    </source>
</evidence>
<protein>
    <recommendedName>
        <fullName evidence="7">Ribonuclease H</fullName>
        <ecNumber evidence="6">3.1.26.4</ecNumber>
    </recommendedName>
</protein>
<dbReference type="PIRSF" id="PIRSF036852">
    <property type="entry name" value="Ribonuclease_H1_euk"/>
    <property type="match status" value="1"/>
</dbReference>
<dbReference type="PROSITE" id="PS50879">
    <property type="entry name" value="RNASE_H_1"/>
    <property type="match status" value="1"/>
</dbReference>
<dbReference type="Gene3D" id="3.40.970.10">
    <property type="entry name" value="Ribonuclease H1, N-terminal domain"/>
    <property type="match status" value="1"/>
</dbReference>
<dbReference type="GO" id="GO:0003676">
    <property type="term" value="F:nucleic acid binding"/>
    <property type="evidence" value="ECO:0007669"/>
    <property type="project" value="InterPro"/>
</dbReference>
<accession>A0A0R2JNJ3</accession>
<name>A0A0R2JNJ3_9LACO</name>
<dbReference type="GO" id="GO:0000287">
    <property type="term" value="F:magnesium ion binding"/>
    <property type="evidence" value="ECO:0007669"/>
    <property type="project" value="InterPro"/>
</dbReference>
<dbReference type="EC" id="3.1.26.4" evidence="6"/>
<dbReference type="RefSeq" id="WP_054645959.1">
    <property type="nucleotide sequence ID" value="NZ_FUXS01000002.1"/>
</dbReference>
<dbReference type="Pfam" id="PF00075">
    <property type="entry name" value="RNase_H"/>
    <property type="match status" value="1"/>
</dbReference>
<dbReference type="InterPro" id="IPR009027">
    <property type="entry name" value="Ribosomal_bL9/RNase_H1_N"/>
</dbReference>
<evidence type="ECO:0000259" key="13">
    <source>
        <dbReference type="PROSITE" id="PS50879"/>
    </source>
</evidence>
<keyword evidence="15" id="KW-1185">Reference proteome</keyword>
<dbReference type="SUPFAM" id="SSF55658">
    <property type="entry name" value="L9 N-domain-like"/>
    <property type="match status" value="1"/>
</dbReference>
<dbReference type="CDD" id="cd09278">
    <property type="entry name" value="RNase_HI_prokaryote_like"/>
    <property type="match status" value="1"/>
</dbReference>
<proteinExistence type="inferred from homology"/>
<comment type="catalytic activity">
    <reaction evidence="1">
        <text>Endonucleolytic cleavage to 5'-phosphomonoester.</text>
        <dbReference type="EC" id="3.1.26.4"/>
    </reaction>
</comment>
<comment type="function">
    <text evidence="3">Endonuclease that specifically degrades the RNA of RNA-DNA hybrids.</text>
</comment>
<comment type="similarity">
    <text evidence="4">Belongs to the RNase H family.</text>
</comment>
<organism evidence="14 15">
    <name type="scientific">Fructilactobacillus lindneri DSM 20690 = JCM 11027</name>
    <dbReference type="NCBI Taxonomy" id="1122148"/>
    <lineage>
        <taxon>Bacteria</taxon>
        <taxon>Bacillati</taxon>
        <taxon>Bacillota</taxon>
        <taxon>Bacilli</taxon>
        <taxon>Lactobacillales</taxon>
        <taxon>Lactobacillaceae</taxon>
        <taxon>Fructilactobacillus</taxon>
    </lineage>
</organism>
<gene>
    <name evidence="14" type="ORF">IV52_GL001012</name>
</gene>
<dbReference type="Proteomes" id="UP000051565">
    <property type="component" value="Unassembled WGS sequence"/>
</dbReference>
<dbReference type="SUPFAM" id="SSF53098">
    <property type="entry name" value="Ribonuclease H-like"/>
    <property type="match status" value="1"/>
</dbReference>
<comment type="subunit">
    <text evidence="5">Monomer.</text>
</comment>
<reference evidence="14 15" key="1">
    <citation type="journal article" date="2015" name="Genome Announc.">
        <title>Expanding the biotechnology potential of lactobacilli through comparative genomics of 213 strains and associated genera.</title>
        <authorList>
            <person name="Sun Z."/>
            <person name="Harris H.M."/>
            <person name="McCann A."/>
            <person name="Guo C."/>
            <person name="Argimon S."/>
            <person name="Zhang W."/>
            <person name="Yang X."/>
            <person name="Jeffery I.B."/>
            <person name="Cooney J.C."/>
            <person name="Kagawa T.F."/>
            <person name="Liu W."/>
            <person name="Song Y."/>
            <person name="Salvetti E."/>
            <person name="Wrobel A."/>
            <person name="Rasinkangas P."/>
            <person name="Parkhill J."/>
            <person name="Rea M.C."/>
            <person name="O'Sullivan O."/>
            <person name="Ritari J."/>
            <person name="Douillard F.P."/>
            <person name="Paul Ross R."/>
            <person name="Yang R."/>
            <person name="Briner A.E."/>
            <person name="Felis G.E."/>
            <person name="de Vos W.M."/>
            <person name="Barrangou R."/>
            <person name="Klaenhammer T.R."/>
            <person name="Caufield P.W."/>
            <person name="Cui Y."/>
            <person name="Zhang H."/>
            <person name="O'Toole P.W."/>
        </authorList>
    </citation>
    <scope>NUCLEOTIDE SEQUENCE [LARGE SCALE GENOMIC DNA]</scope>
    <source>
        <strain evidence="14 15">DSM 20690</strain>
    </source>
</reference>
<comment type="cofactor">
    <cofactor evidence="2">
        <name>Mg(2+)</name>
        <dbReference type="ChEBI" id="CHEBI:18420"/>
    </cofactor>
</comment>
<evidence type="ECO:0000256" key="5">
    <source>
        <dbReference type="ARBA" id="ARBA00011245"/>
    </source>
</evidence>
<keyword evidence="12" id="KW-0460">Magnesium</keyword>
<evidence type="ECO:0000256" key="4">
    <source>
        <dbReference type="ARBA" id="ARBA00005300"/>
    </source>
</evidence>
<dbReference type="GeneID" id="61249857"/>
<dbReference type="Gene3D" id="3.30.420.10">
    <property type="entry name" value="Ribonuclease H-like superfamily/Ribonuclease H"/>
    <property type="match status" value="1"/>
</dbReference>